<comment type="caution">
    <text evidence="1">The sequence shown here is derived from an EMBL/GenBank/DDBJ whole genome shotgun (WGS) entry which is preliminary data.</text>
</comment>
<reference evidence="1 2" key="1">
    <citation type="journal article" date="2021" name="Elife">
        <title>Chloroplast acquisition without the gene transfer in kleptoplastic sea slugs, Plakobranchus ocellatus.</title>
        <authorList>
            <person name="Maeda T."/>
            <person name="Takahashi S."/>
            <person name="Yoshida T."/>
            <person name="Shimamura S."/>
            <person name="Takaki Y."/>
            <person name="Nagai Y."/>
            <person name="Toyoda A."/>
            <person name="Suzuki Y."/>
            <person name="Arimoto A."/>
            <person name="Ishii H."/>
            <person name="Satoh N."/>
            <person name="Nishiyama T."/>
            <person name="Hasebe M."/>
            <person name="Maruyama T."/>
            <person name="Minagawa J."/>
            <person name="Obokata J."/>
            <person name="Shigenobu S."/>
        </authorList>
    </citation>
    <scope>NUCLEOTIDE SEQUENCE [LARGE SCALE GENOMIC DNA]</scope>
</reference>
<protein>
    <submittedName>
        <fullName evidence="1">Uncharacterized protein</fullName>
    </submittedName>
</protein>
<evidence type="ECO:0000313" key="2">
    <source>
        <dbReference type="Proteomes" id="UP000762676"/>
    </source>
</evidence>
<evidence type="ECO:0000313" key="1">
    <source>
        <dbReference type="EMBL" id="GFS09596.1"/>
    </source>
</evidence>
<accession>A0AAV4IL45</accession>
<proteinExistence type="predicted"/>
<dbReference type="Proteomes" id="UP000762676">
    <property type="component" value="Unassembled WGS sequence"/>
</dbReference>
<sequence>MVGNPTCNLQISSLRDNHSATLLLGVILCRIRTSVTGHFTDPLLDPMISTIEHKKPKETIIIVCFGHVKKSHAIRKASIMLIVTRRTTKTPDLNTKHTEHPSNTNPNKTWIVLCKTNTKTNASFYFAAVFPFKGNLRGIYGNLGQETKYLGDCIEKVISENNKPAKWIFSFEDIDNTRDKTELVTTSPV</sequence>
<organism evidence="1 2">
    <name type="scientific">Elysia marginata</name>
    <dbReference type="NCBI Taxonomy" id="1093978"/>
    <lineage>
        <taxon>Eukaryota</taxon>
        <taxon>Metazoa</taxon>
        <taxon>Spiralia</taxon>
        <taxon>Lophotrochozoa</taxon>
        <taxon>Mollusca</taxon>
        <taxon>Gastropoda</taxon>
        <taxon>Heterobranchia</taxon>
        <taxon>Euthyneura</taxon>
        <taxon>Panpulmonata</taxon>
        <taxon>Sacoglossa</taxon>
        <taxon>Placobranchoidea</taxon>
        <taxon>Plakobranchidae</taxon>
        <taxon>Elysia</taxon>
    </lineage>
</organism>
<dbReference type="EMBL" id="BMAT01006295">
    <property type="protein sequence ID" value="GFS09596.1"/>
    <property type="molecule type" value="Genomic_DNA"/>
</dbReference>
<name>A0AAV4IL45_9GAST</name>
<dbReference type="AlphaFoldDB" id="A0AAV4IL45"/>
<keyword evidence="2" id="KW-1185">Reference proteome</keyword>
<gene>
    <name evidence="1" type="ORF">ElyMa_003040600</name>
</gene>